<dbReference type="Gene3D" id="2.60.40.1080">
    <property type="match status" value="1"/>
</dbReference>
<evidence type="ECO:0000259" key="7">
    <source>
        <dbReference type="Pfam" id="PF00933"/>
    </source>
</evidence>
<evidence type="ECO:0000256" key="5">
    <source>
        <dbReference type="ARBA" id="ARBA00023295"/>
    </source>
</evidence>
<feature type="compositionally biased region" description="Low complexity" evidence="6">
    <location>
        <begin position="125"/>
        <end position="136"/>
    </location>
</feature>
<dbReference type="FunFam" id="3.20.20.300:FF:000014">
    <property type="entry name" value="Beta-hexosaminidase, lipoprotein"/>
    <property type="match status" value="1"/>
</dbReference>
<reference evidence="9" key="1">
    <citation type="submission" date="2023-10" db="EMBL/GenBank/DDBJ databases">
        <title>Screening of Alkalihalophilus pseudofirmusBZ-TG-HK211 and Its Alleviation of Salt Stress on Rapeseed Growth.</title>
        <authorList>
            <person name="Zhao B."/>
            <person name="Guo T."/>
        </authorList>
    </citation>
    <scope>NUCLEOTIDE SEQUENCE</scope>
    <source>
        <strain evidence="9">BZ-TG-HK211</strain>
    </source>
</reference>
<dbReference type="InterPro" id="IPR036962">
    <property type="entry name" value="Glyco_hydro_3_N_sf"/>
</dbReference>
<dbReference type="Pfam" id="PF01915">
    <property type="entry name" value="Glyco_hydro_3_C"/>
    <property type="match status" value="1"/>
</dbReference>
<dbReference type="PANTHER" id="PTHR30480">
    <property type="entry name" value="BETA-HEXOSAMINIDASE-RELATED"/>
    <property type="match status" value="1"/>
</dbReference>
<dbReference type="RefSeq" id="WP_323466300.1">
    <property type="nucleotide sequence ID" value="NZ_CP144224.1"/>
</dbReference>
<proteinExistence type="inferred from homology"/>
<dbReference type="GO" id="GO:0004563">
    <property type="term" value="F:beta-N-acetylhexosaminidase activity"/>
    <property type="evidence" value="ECO:0007669"/>
    <property type="project" value="UniProtKB-EC"/>
</dbReference>
<dbReference type="Proteomes" id="UP001285636">
    <property type="component" value="Unassembled WGS sequence"/>
</dbReference>
<dbReference type="InterPro" id="IPR008964">
    <property type="entry name" value="Invasin/intimin_cell_adhesion"/>
</dbReference>
<evidence type="ECO:0000313" key="9">
    <source>
        <dbReference type="EMBL" id="MDV2884857.1"/>
    </source>
</evidence>
<comment type="similarity">
    <text evidence="2">Belongs to the glycosyl hydrolase 3 family.</text>
</comment>
<evidence type="ECO:0000259" key="8">
    <source>
        <dbReference type="Pfam" id="PF01915"/>
    </source>
</evidence>
<dbReference type="InterPro" id="IPR036881">
    <property type="entry name" value="Glyco_hydro_3_C_sf"/>
</dbReference>
<dbReference type="GO" id="GO:0005975">
    <property type="term" value="P:carbohydrate metabolic process"/>
    <property type="evidence" value="ECO:0007669"/>
    <property type="project" value="InterPro"/>
</dbReference>
<dbReference type="EC" id="3.2.1.52" evidence="3"/>
<protein>
    <recommendedName>
        <fullName evidence="3">beta-N-acetylhexosaminidase</fullName>
        <ecNumber evidence="3">3.2.1.52</ecNumber>
    </recommendedName>
</protein>
<feature type="region of interest" description="Disordered" evidence="6">
    <location>
        <begin position="123"/>
        <end position="145"/>
    </location>
</feature>
<comment type="catalytic activity">
    <reaction evidence="1">
        <text>Hydrolysis of terminal non-reducing N-acetyl-D-hexosamine residues in N-acetyl-beta-D-hexosaminides.</text>
        <dbReference type="EC" id="3.2.1.52"/>
    </reaction>
</comment>
<gene>
    <name evidence="9" type="ORF">RYX45_06680</name>
</gene>
<evidence type="ECO:0000256" key="4">
    <source>
        <dbReference type="ARBA" id="ARBA00022801"/>
    </source>
</evidence>
<comment type="caution">
    <text evidence="9">The sequence shown here is derived from an EMBL/GenBank/DDBJ whole genome shotgun (WGS) entry which is preliminary data.</text>
</comment>
<evidence type="ECO:0000256" key="1">
    <source>
        <dbReference type="ARBA" id="ARBA00001231"/>
    </source>
</evidence>
<evidence type="ECO:0000256" key="6">
    <source>
        <dbReference type="SAM" id="MobiDB-lite"/>
    </source>
</evidence>
<keyword evidence="4 9" id="KW-0378">Hydrolase</keyword>
<feature type="domain" description="Glycoside hydrolase family 3 N-terminal" evidence="7">
    <location>
        <begin position="160"/>
        <end position="493"/>
    </location>
</feature>
<feature type="domain" description="Glycoside hydrolase family 3 C-terminal" evidence="8">
    <location>
        <begin position="537"/>
        <end position="705"/>
    </location>
</feature>
<dbReference type="Gene3D" id="3.20.20.300">
    <property type="entry name" value="Glycoside hydrolase, family 3, N-terminal domain"/>
    <property type="match status" value="1"/>
</dbReference>
<dbReference type="InterPro" id="IPR001764">
    <property type="entry name" value="Glyco_hydro_3_N"/>
</dbReference>
<dbReference type="Gene3D" id="3.40.50.1700">
    <property type="entry name" value="Glycoside hydrolase family 3 C-terminal domain"/>
    <property type="match status" value="1"/>
</dbReference>
<dbReference type="InterPro" id="IPR002772">
    <property type="entry name" value="Glyco_hydro_3_C"/>
</dbReference>
<dbReference type="PANTHER" id="PTHR30480:SF13">
    <property type="entry name" value="BETA-HEXOSAMINIDASE"/>
    <property type="match status" value="1"/>
</dbReference>
<evidence type="ECO:0000256" key="3">
    <source>
        <dbReference type="ARBA" id="ARBA00012663"/>
    </source>
</evidence>
<dbReference type="SUPFAM" id="SSF49373">
    <property type="entry name" value="Invasin/intimin cell-adhesion fragments"/>
    <property type="match status" value="1"/>
</dbReference>
<dbReference type="Pfam" id="PF00933">
    <property type="entry name" value="Glyco_hydro_3"/>
    <property type="match status" value="1"/>
</dbReference>
<accession>A0AAJ2NKS0</accession>
<evidence type="ECO:0000256" key="2">
    <source>
        <dbReference type="ARBA" id="ARBA00005336"/>
    </source>
</evidence>
<dbReference type="EMBL" id="JAWJAY010000001">
    <property type="protein sequence ID" value="MDV2884857.1"/>
    <property type="molecule type" value="Genomic_DNA"/>
</dbReference>
<evidence type="ECO:0000313" key="10">
    <source>
        <dbReference type="Proteomes" id="UP001285636"/>
    </source>
</evidence>
<name>A0AAJ2NKS0_ALKPS</name>
<sequence length="705" mass="76801">MKQILSVGLVSILIFTLFLTSFQPRSVLADSSLKDLVIYQNVPQAETADLEETFQLGEALQLNALNVYQDGKFLLVTEELEWTSSNKNVANVDENGHVQLTGQNGKTFISVSNGQFTDRIGLHVKPQPSKGKGKPASKSEIEKQSGSRYNLIEHAISKMTTEEKIGQLLMPDFRTYNGANVEEMLPEIEQLVKDYHLGGVILFRENVVTTEQTTKLVADYQAASEKFGLLMTIDQEGGIVTRLQSGTDMPGNMALGATRSPELAKNVGRVIGSELHSLGINMNFAPVMDVNNNPDNPVIGVRSFGEDPKLVADMGVAYTHGLQSSGVAGTAKHFPGHGDTAVDSHLGLPEVPHDLERLKNVELYPFQQAMDAGIDAIMTAHVTFPNIDDTKAISKKTGEEIAIPATLSYKVLTELMREDMGFDGVITTDALNMLAIADHFGPVDAAVRAVQAGSDIILMPVGLSEVRKGLLEAVDTGELTVERIEESVERILALKLKRGVILQETPLSVEEKIEHAEQVVGSKEHKEVEKEAADKSITLIKNEDVLPLSPEASDSLVVVGRSYINEFGAAIKTYHDQAEVIEVSADFRLTPVQLEKVKAASTVIVGTATAGVNDRMPNSPQMQLVHTVINETEAPVVAVGIRNPYDIMAYPKVDAYLTQYGFRRASFQATAATIFGEIQPTGQLPVTIPHDENGVLYNFGHYLNY</sequence>
<dbReference type="GO" id="GO:0009254">
    <property type="term" value="P:peptidoglycan turnover"/>
    <property type="evidence" value="ECO:0007669"/>
    <property type="project" value="TreeGrafter"/>
</dbReference>
<dbReference type="PRINTS" id="PR00133">
    <property type="entry name" value="GLHYDRLASE3"/>
</dbReference>
<dbReference type="InterPro" id="IPR017853">
    <property type="entry name" value="GH"/>
</dbReference>
<dbReference type="SUPFAM" id="SSF51445">
    <property type="entry name" value="(Trans)glycosidases"/>
    <property type="match status" value="1"/>
</dbReference>
<dbReference type="SUPFAM" id="SSF52279">
    <property type="entry name" value="Beta-D-glucan exohydrolase, C-terminal domain"/>
    <property type="match status" value="1"/>
</dbReference>
<dbReference type="InterPro" id="IPR050226">
    <property type="entry name" value="NagZ_Beta-hexosaminidase"/>
</dbReference>
<dbReference type="AlphaFoldDB" id="A0AAJ2NKS0"/>
<organism evidence="9 10">
    <name type="scientific">Alkalihalophilus pseudofirmus</name>
    <name type="common">Bacillus pseudofirmus</name>
    <dbReference type="NCBI Taxonomy" id="79885"/>
    <lineage>
        <taxon>Bacteria</taxon>
        <taxon>Bacillati</taxon>
        <taxon>Bacillota</taxon>
        <taxon>Bacilli</taxon>
        <taxon>Bacillales</taxon>
        <taxon>Bacillaceae</taxon>
        <taxon>Alkalihalophilus</taxon>
    </lineage>
</organism>
<keyword evidence="5" id="KW-0326">Glycosidase</keyword>